<name>T1A7E9_9ZZZZ</name>
<feature type="transmembrane region" description="Helical" evidence="1">
    <location>
        <begin position="62"/>
        <end position="84"/>
    </location>
</feature>
<evidence type="ECO:0000313" key="2">
    <source>
        <dbReference type="EMBL" id="EQD37775.1"/>
    </source>
</evidence>
<feature type="transmembrane region" description="Helical" evidence="1">
    <location>
        <begin position="122"/>
        <end position="149"/>
    </location>
</feature>
<reference evidence="2" key="1">
    <citation type="submission" date="2013-08" db="EMBL/GenBank/DDBJ databases">
        <authorList>
            <person name="Mendez C."/>
            <person name="Richter M."/>
            <person name="Ferrer M."/>
            <person name="Sanchez J."/>
        </authorList>
    </citation>
    <scope>NUCLEOTIDE SEQUENCE</scope>
</reference>
<keyword evidence="1" id="KW-1133">Transmembrane helix</keyword>
<protein>
    <submittedName>
        <fullName evidence="2">Uncharacterized protein</fullName>
    </submittedName>
</protein>
<reference evidence="2" key="2">
    <citation type="journal article" date="2014" name="ISME J.">
        <title>Microbial stratification in low pH oxic and suboxic macroscopic growths along an acid mine drainage.</title>
        <authorList>
            <person name="Mendez-Garcia C."/>
            <person name="Mesa V."/>
            <person name="Sprenger R.R."/>
            <person name="Richter M."/>
            <person name="Diez M.S."/>
            <person name="Solano J."/>
            <person name="Bargiela R."/>
            <person name="Golyshina O.V."/>
            <person name="Manteca A."/>
            <person name="Ramos J.L."/>
            <person name="Gallego J.R."/>
            <person name="Llorente I."/>
            <person name="Martins Dos Santos V.A."/>
            <person name="Jensen O.N."/>
            <person name="Pelaez A.I."/>
            <person name="Sanchez J."/>
            <person name="Ferrer M."/>
        </authorList>
    </citation>
    <scope>NUCLEOTIDE SEQUENCE</scope>
</reference>
<gene>
    <name evidence="2" type="ORF">B2A_11780</name>
</gene>
<sequence length="151" mass="17248">TELSPRIQHSWTALNAAGGLERFDAILLHSLERAMFLFLPVMALGLKPLYRNPRRYYVEHLLFLVHNQVCVFTLLGLYTLLQMITSSGVILRPVWGALSIYTLVYFYLAMRRVYRDSRGRTLAKLVVISLGYLTAFALLFAVIATYGFLTL</sequence>
<dbReference type="AlphaFoldDB" id="T1A7E9"/>
<evidence type="ECO:0000256" key="1">
    <source>
        <dbReference type="SAM" id="Phobius"/>
    </source>
</evidence>
<feature type="non-terminal residue" evidence="2">
    <location>
        <position position="1"/>
    </location>
</feature>
<feature type="transmembrane region" description="Helical" evidence="1">
    <location>
        <begin position="90"/>
        <end position="110"/>
    </location>
</feature>
<keyword evidence="1" id="KW-0472">Membrane</keyword>
<dbReference type="EMBL" id="AUZZ01008519">
    <property type="protein sequence ID" value="EQD37775.1"/>
    <property type="molecule type" value="Genomic_DNA"/>
</dbReference>
<accession>T1A7E9</accession>
<feature type="transmembrane region" description="Helical" evidence="1">
    <location>
        <begin position="34"/>
        <end position="50"/>
    </location>
</feature>
<comment type="caution">
    <text evidence="2">The sequence shown here is derived from an EMBL/GenBank/DDBJ whole genome shotgun (WGS) entry which is preliminary data.</text>
</comment>
<keyword evidence="1" id="KW-0812">Transmembrane</keyword>
<organism evidence="2">
    <name type="scientific">mine drainage metagenome</name>
    <dbReference type="NCBI Taxonomy" id="410659"/>
    <lineage>
        <taxon>unclassified sequences</taxon>
        <taxon>metagenomes</taxon>
        <taxon>ecological metagenomes</taxon>
    </lineage>
</organism>
<proteinExistence type="predicted"/>